<reference evidence="3" key="1">
    <citation type="journal article" date="2021" name="Environ. Microbiol.">
        <title>Genomic characterization of three novel Desulfobacterota classes expand the metabolic and phylogenetic diversity of the phylum.</title>
        <authorList>
            <person name="Murphy C.L."/>
            <person name="Biggerstaff J."/>
            <person name="Eichhorn A."/>
            <person name="Ewing E."/>
            <person name="Shahan R."/>
            <person name="Soriano D."/>
            <person name="Stewart S."/>
            <person name="VanMol K."/>
            <person name="Walker R."/>
            <person name="Walters P."/>
            <person name="Elshahed M.S."/>
            <person name="Youssef N.H."/>
        </authorList>
    </citation>
    <scope>NUCLEOTIDE SEQUENCE</scope>
    <source>
        <strain evidence="3">Zod_Metabat.24</strain>
    </source>
</reference>
<dbReference type="GO" id="GO:0016625">
    <property type="term" value="F:oxidoreductase activity, acting on the aldehyde or oxo group of donors, iron-sulfur protein as acceptor"/>
    <property type="evidence" value="ECO:0007669"/>
    <property type="project" value="InterPro"/>
</dbReference>
<dbReference type="InterPro" id="IPR002869">
    <property type="entry name" value="Pyrv_flavodox_OxRed_cen"/>
</dbReference>
<dbReference type="SUPFAM" id="SSF53323">
    <property type="entry name" value="Pyruvate-ferredoxin oxidoreductase, PFOR, domain III"/>
    <property type="match status" value="1"/>
</dbReference>
<dbReference type="PANTHER" id="PTHR43366">
    <property type="entry name" value="PYRUVATE SYNTHASE SUBUNIT PORC"/>
    <property type="match status" value="1"/>
</dbReference>
<dbReference type="AlphaFoldDB" id="A0A9D8KE80"/>
<dbReference type="NCBIfam" id="TIGR02175">
    <property type="entry name" value="PorC_KorC"/>
    <property type="match status" value="1"/>
</dbReference>
<evidence type="ECO:0000256" key="1">
    <source>
        <dbReference type="ARBA" id="ARBA00023002"/>
    </source>
</evidence>
<dbReference type="InterPro" id="IPR051626">
    <property type="entry name" value="Oxidoreductase_gamma_subunit"/>
</dbReference>
<proteinExistence type="predicted"/>
<feature type="domain" description="Pyruvate/ketoisovalerate oxidoreductase catalytic" evidence="2">
    <location>
        <begin position="10"/>
        <end position="184"/>
    </location>
</feature>
<protein>
    <submittedName>
        <fullName evidence="3">2-oxoacid:acceptor oxidoreductase family protein</fullName>
    </submittedName>
</protein>
<dbReference type="InterPro" id="IPR019752">
    <property type="entry name" value="Pyrv/ketoisovalerate_OxRed_cat"/>
</dbReference>
<accession>A0A9D8KE80</accession>
<dbReference type="InterPro" id="IPR011894">
    <property type="entry name" value="PorC_KorC"/>
</dbReference>
<name>A0A9D8KE80_9DELT</name>
<keyword evidence="1" id="KW-0560">Oxidoreductase</keyword>
<dbReference type="Proteomes" id="UP000809273">
    <property type="component" value="Unassembled WGS sequence"/>
</dbReference>
<sequence length="188" mass="20025">MFEIRFHGRGGQGAVMASEILALAAFMEGKHPQSFPSFGLERRGAPVAAFLRVDDAKIGLRHAIYEPDFIVVMDRSLLKIETTLKGLKPGGGLLINSAGGPDSLGKIDGIDGNSNIAVGTVDASGIALKNGLGSRLMPIINTTILGAVVRMTNIVSMESLETAIEETIAKKGEDNRLCAREAYERVIF</sequence>
<dbReference type="Pfam" id="PF01558">
    <property type="entry name" value="POR"/>
    <property type="match status" value="1"/>
</dbReference>
<comment type="caution">
    <text evidence="3">The sequence shown here is derived from an EMBL/GenBank/DDBJ whole genome shotgun (WGS) entry which is preliminary data.</text>
</comment>
<evidence type="ECO:0000313" key="3">
    <source>
        <dbReference type="EMBL" id="MBN1572503.1"/>
    </source>
</evidence>
<gene>
    <name evidence="3" type="ORF">JW984_04820</name>
</gene>
<dbReference type="Gene3D" id="3.40.920.10">
    <property type="entry name" value="Pyruvate-ferredoxin oxidoreductase, PFOR, domain III"/>
    <property type="match status" value="1"/>
</dbReference>
<evidence type="ECO:0000259" key="2">
    <source>
        <dbReference type="Pfam" id="PF01558"/>
    </source>
</evidence>
<dbReference type="EMBL" id="JAFGIX010000023">
    <property type="protein sequence ID" value="MBN1572503.1"/>
    <property type="molecule type" value="Genomic_DNA"/>
</dbReference>
<evidence type="ECO:0000313" key="4">
    <source>
        <dbReference type="Proteomes" id="UP000809273"/>
    </source>
</evidence>
<dbReference type="PANTHER" id="PTHR43366:SF1">
    <property type="entry name" value="PYRUVATE SYNTHASE SUBUNIT PORC"/>
    <property type="match status" value="1"/>
</dbReference>
<organism evidence="3 4">
    <name type="scientific">Candidatus Zymogenus saltonus</name>
    <dbReference type="NCBI Taxonomy" id="2844893"/>
    <lineage>
        <taxon>Bacteria</taxon>
        <taxon>Deltaproteobacteria</taxon>
        <taxon>Candidatus Zymogenia</taxon>
        <taxon>Candidatus Zymogeniales</taxon>
        <taxon>Candidatus Zymogenaceae</taxon>
        <taxon>Candidatus Zymogenus</taxon>
    </lineage>
</organism>
<reference evidence="3" key="2">
    <citation type="submission" date="2021-01" db="EMBL/GenBank/DDBJ databases">
        <authorList>
            <person name="Hahn C.R."/>
            <person name="Youssef N.H."/>
            <person name="Elshahed M."/>
        </authorList>
    </citation>
    <scope>NUCLEOTIDE SEQUENCE</scope>
    <source>
        <strain evidence="3">Zod_Metabat.24</strain>
    </source>
</reference>